<dbReference type="Pfam" id="PF00281">
    <property type="entry name" value="Ribosomal_L5"/>
    <property type="match status" value="1"/>
</dbReference>
<dbReference type="GO" id="GO:0005840">
    <property type="term" value="C:ribosome"/>
    <property type="evidence" value="ECO:0007669"/>
    <property type="project" value="UniProtKB-KW"/>
</dbReference>
<keyword evidence="8" id="KW-1185">Reference proteome</keyword>
<feature type="domain" description="Large ribosomal subunit protein uL5 C-terminal" evidence="6">
    <location>
        <begin position="210"/>
        <end position="318"/>
    </location>
</feature>
<feature type="compositionally biased region" description="Polar residues" evidence="4">
    <location>
        <begin position="1"/>
        <end position="24"/>
    </location>
</feature>
<evidence type="ECO:0000259" key="6">
    <source>
        <dbReference type="Pfam" id="PF00673"/>
    </source>
</evidence>
<name>A0AAX4JTF4_9TREE</name>
<evidence type="ECO:0000256" key="2">
    <source>
        <dbReference type="ARBA" id="ARBA00022980"/>
    </source>
</evidence>
<evidence type="ECO:0000313" key="7">
    <source>
        <dbReference type="EMBL" id="WWC87845.1"/>
    </source>
</evidence>
<feature type="compositionally biased region" description="Low complexity" evidence="4">
    <location>
        <begin position="25"/>
        <end position="57"/>
    </location>
</feature>
<comment type="similarity">
    <text evidence="1">Belongs to the universal ribosomal protein uL5 family.</text>
</comment>
<dbReference type="GO" id="GO:0003735">
    <property type="term" value="F:structural constituent of ribosome"/>
    <property type="evidence" value="ECO:0007669"/>
    <property type="project" value="InterPro"/>
</dbReference>
<reference evidence="7 8" key="1">
    <citation type="submission" date="2024-01" db="EMBL/GenBank/DDBJ databases">
        <title>Comparative genomics of Cryptococcus and Kwoniella reveals pathogenesis evolution and contrasting modes of karyotype evolution via chromosome fusion or intercentromeric recombination.</title>
        <authorList>
            <person name="Coelho M.A."/>
            <person name="David-Palma M."/>
            <person name="Shea T."/>
            <person name="Bowers K."/>
            <person name="McGinley-Smith S."/>
            <person name="Mohammad A.W."/>
            <person name="Gnirke A."/>
            <person name="Yurkov A.M."/>
            <person name="Nowrousian M."/>
            <person name="Sun S."/>
            <person name="Cuomo C.A."/>
            <person name="Heitman J."/>
        </authorList>
    </citation>
    <scope>NUCLEOTIDE SEQUENCE [LARGE SCALE GENOMIC DNA]</scope>
    <source>
        <strain evidence="7 8">CBS 6074</strain>
    </source>
</reference>
<keyword evidence="2" id="KW-0689">Ribosomal protein</keyword>
<evidence type="ECO:0000256" key="3">
    <source>
        <dbReference type="ARBA" id="ARBA00023274"/>
    </source>
</evidence>
<gene>
    <name evidence="7" type="ORF">L201_002742</name>
</gene>
<dbReference type="GO" id="GO:0006412">
    <property type="term" value="P:translation"/>
    <property type="evidence" value="ECO:0007669"/>
    <property type="project" value="InterPro"/>
</dbReference>
<dbReference type="InterPro" id="IPR031310">
    <property type="entry name" value="Ribosomal_uL5_N"/>
</dbReference>
<dbReference type="SUPFAM" id="SSF55282">
    <property type="entry name" value="RL5-like"/>
    <property type="match status" value="1"/>
</dbReference>
<evidence type="ECO:0000313" key="8">
    <source>
        <dbReference type="Proteomes" id="UP001355207"/>
    </source>
</evidence>
<dbReference type="RefSeq" id="XP_066074608.1">
    <property type="nucleotide sequence ID" value="XM_066218511.1"/>
</dbReference>
<dbReference type="Gene3D" id="3.30.1440.10">
    <property type="match status" value="1"/>
</dbReference>
<dbReference type="AlphaFoldDB" id="A0AAX4JTF4"/>
<evidence type="ECO:0000256" key="4">
    <source>
        <dbReference type="SAM" id="MobiDB-lite"/>
    </source>
</evidence>
<sequence length="321" mass="35341">MSISPLRSLASTASRIPSLKQSIIPSSSRFASSSSTSSSTKTKSTSSSKPSTQTTPLPKDDWELPHIHIGSTHSPRYSEHYHNTLSSDLMYMTYSHRLANKVEKLPLEEKDLTPYEANRPKPPIMRGNRSLRTKTTKINENNVPKLESIIIHTMVKEAIANKATLLSAIMALRAISGETPNGGGKKGSSGVEVIVAKKSAAAWKLRAGMPVSVKVELKGDSMYDFLQSLVDFVLPRLRDFPGIPLPPSSTPKNSPASLTGIVSFGFSPTTMSFFPQIESNTDAYPRLHGFHVYFKTSLRGENAHEHARTLVSGFRIPFYRR</sequence>
<proteinExistence type="inferred from homology"/>
<feature type="region of interest" description="Disordered" evidence="4">
    <location>
        <begin position="1"/>
        <end position="67"/>
    </location>
</feature>
<dbReference type="EMBL" id="CP144100">
    <property type="protein sequence ID" value="WWC87845.1"/>
    <property type="molecule type" value="Genomic_DNA"/>
</dbReference>
<organism evidence="7 8">
    <name type="scientific">Kwoniella dendrophila CBS 6074</name>
    <dbReference type="NCBI Taxonomy" id="1295534"/>
    <lineage>
        <taxon>Eukaryota</taxon>
        <taxon>Fungi</taxon>
        <taxon>Dikarya</taxon>
        <taxon>Basidiomycota</taxon>
        <taxon>Agaricomycotina</taxon>
        <taxon>Tremellomycetes</taxon>
        <taxon>Tremellales</taxon>
        <taxon>Cryptococcaceae</taxon>
        <taxon>Kwoniella</taxon>
    </lineage>
</organism>
<dbReference type="InterPro" id="IPR022803">
    <property type="entry name" value="Ribosomal_uL5_dom_sf"/>
</dbReference>
<keyword evidence="3" id="KW-0687">Ribonucleoprotein</keyword>
<evidence type="ECO:0000259" key="5">
    <source>
        <dbReference type="Pfam" id="PF00281"/>
    </source>
</evidence>
<dbReference type="InterPro" id="IPR002132">
    <property type="entry name" value="Ribosomal_uL5"/>
</dbReference>
<protein>
    <recommendedName>
        <fullName evidence="9">50S small subunit ribosomal protein L7</fullName>
    </recommendedName>
</protein>
<accession>A0AAX4JTF4</accession>
<dbReference type="PANTHER" id="PTHR11994">
    <property type="entry name" value="60S RIBOSOMAL PROTEIN L11-RELATED"/>
    <property type="match status" value="1"/>
</dbReference>
<dbReference type="Pfam" id="PF00673">
    <property type="entry name" value="Ribosomal_L5_C"/>
    <property type="match status" value="1"/>
</dbReference>
<evidence type="ECO:0008006" key="9">
    <source>
        <dbReference type="Google" id="ProtNLM"/>
    </source>
</evidence>
<dbReference type="InterPro" id="IPR031309">
    <property type="entry name" value="Ribosomal_uL5_C"/>
</dbReference>
<dbReference type="GeneID" id="91093414"/>
<feature type="domain" description="Large ribosomal subunit protein uL5 N-terminal" evidence="5">
    <location>
        <begin position="139"/>
        <end position="180"/>
    </location>
</feature>
<evidence type="ECO:0000256" key="1">
    <source>
        <dbReference type="ARBA" id="ARBA00008553"/>
    </source>
</evidence>
<dbReference type="GO" id="GO:1990904">
    <property type="term" value="C:ribonucleoprotein complex"/>
    <property type="evidence" value="ECO:0007669"/>
    <property type="project" value="UniProtKB-KW"/>
</dbReference>
<dbReference type="Proteomes" id="UP001355207">
    <property type="component" value="Chromosome 3"/>
</dbReference>